<dbReference type="SUPFAM" id="SSF53300">
    <property type="entry name" value="vWA-like"/>
    <property type="match status" value="1"/>
</dbReference>
<accession>A0A174KSQ2</accession>
<dbReference type="Pfam" id="PF25106">
    <property type="entry name" value="VWA_4"/>
    <property type="match status" value="1"/>
</dbReference>
<dbReference type="InterPro" id="IPR036465">
    <property type="entry name" value="vWFA_dom_sf"/>
</dbReference>
<proteinExistence type="predicted"/>
<organism evidence="5 6">
    <name type="scientific">Fusicatenibacter saccharivorans</name>
    <dbReference type="NCBI Taxonomy" id="1150298"/>
    <lineage>
        <taxon>Bacteria</taxon>
        <taxon>Bacillati</taxon>
        <taxon>Bacillota</taxon>
        <taxon>Clostridia</taxon>
        <taxon>Lachnospirales</taxon>
        <taxon>Lachnospiraceae</taxon>
        <taxon>Fusicatenibacter</taxon>
    </lineage>
</organism>
<protein>
    <recommendedName>
        <fullName evidence="4">Hemicentin-1-like von Willebrand factor A domain-containing protein</fullName>
    </recommendedName>
</protein>
<evidence type="ECO:0000256" key="3">
    <source>
        <dbReference type="ARBA" id="ARBA00022729"/>
    </source>
</evidence>
<name>A0A174KSQ2_9FIRM</name>
<comment type="subcellular location">
    <subcellularLocation>
        <location evidence="1">Secreted</location>
    </subcellularLocation>
</comment>
<dbReference type="Gene3D" id="3.40.50.410">
    <property type="entry name" value="von Willebrand factor, type A domain"/>
    <property type="match status" value="1"/>
</dbReference>
<evidence type="ECO:0000313" key="5">
    <source>
        <dbReference type="EMBL" id="CUP13891.1"/>
    </source>
</evidence>
<dbReference type="RefSeq" id="WP_055266178.1">
    <property type="nucleotide sequence ID" value="NZ_CZAL01000006.1"/>
</dbReference>
<dbReference type="Proteomes" id="UP000095709">
    <property type="component" value="Unassembled WGS sequence"/>
</dbReference>
<evidence type="ECO:0000256" key="2">
    <source>
        <dbReference type="ARBA" id="ARBA00022525"/>
    </source>
</evidence>
<keyword evidence="3" id="KW-0732">Signal</keyword>
<dbReference type="AlphaFoldDB" id="A0A174KSQ2"/>
<feature type="domain" description="Hemicentin-1-like von Willebrand factor A" evidence="4">
    <location>
        <begin position="92"/>
        <end position="154"/>
    </location>
</feature>
<reference evidence="5 6" key="1">
    <citation type="submission" date="2015-09" db="EMBL/GenBank/DDBJ databases">
        <authorList>
            <consortium name="Pathogen Informatics"/>
        </authorList>
    </citation>
    <scope>NUCLEOTIDE SEQUENCE [LARGE SCALE GENOMIC DNA]</scope>
    <source>
        <strain evidence="5 6">2789STDY5834885</strain>
    </source>
</reference>
<keyword evidence="2" id="KW-0964">Secreted</keyword>
<evidence type="ECO:0000313" key="6">
    <source>
        <dbReference type="Proteomes" id="UP000095709"/>
    </source>
</evidence>
<dbReference type="EMBL" id="CZAL01000006">
    <property type="protein sequence ID" value="CUP13891.1"/>
    <property type="molecule type" value="Genomic_DNA"/>
</dbReference>
<gene>
    <name evidence="5" type="ORF">ERS852498_01322</name>
</gene>
<dbReference type="InterPro" id="IPR056861">
    <property type="entry name" value="HMCN1-like_VWA"/>
</dbReference>
<evidence type="ECO:0000256" key="1">
    <source>
        <dbReference type="ARBA" id="ARBA00004613"/>
    </source>
</evidence>
<sequence>MEMQEALLNLKNLESIYYIDMVMVVDATMDSPFINNIKFWQDLIIQTDSMISQCMRQYGRQSRIYLKIIYFRDYYFDGKYAAGESESFEIPNDRDQVFEFINSLRAAGGGDVPESGLEALWLAMHAGCEKHELYRRIITLFTNAPAHPLEDYDKLVLAGKHHNCCAPVNYPEQIPHCLGDLYKEWETWNQDGRGWLFLVTSSVYPWVDMEIECEHVIRVESADYDYNSEIGYPYQNVFDTLIEGYWCAIFGS</sequence>
<evidence type="ECO:0000259" key="4">
    <source>
        <dbReference type="Pfam" id="PF25106"/>
    </source>
</evidence>